<reference evidence="2 3" key="1">
    <citation type="submission" date="2018-08" db="EMBL/GenBank/DDBJ databases">
        <title>A genome reference for cultivated species of the human gut microbiota.</title>
        <authorList>
            <person name="Zou Y."/>
            <person name="Xue W."/>
            <person name="Luo G."/>
        </authorList>
    </citation>
    <scope>NUCLEOTIDE SEQUENCE [LARGE SCALE GENOMIC DNA]</scope>
    <source>
        <strain evidence="2 3">AM07-24</strain>
    </source>
</reference>
<proteinExistence type="predicted"/>
<evidence type="ECO:0000313" key="2">
    <source>
        <dbReference type="EMBL" id="RHJ84726.1"/>
    </source>
</evidence>
<feature type="region of interest" description="Disordered" evidence="1">
    <location>
        <begin position="1"/>
        <end position="20"/>
    </location>
</feature>
<keyword evidence="3" id="KW-1185">Reference proteome</keyword>
<evidence type="ECO:0008006" key="4">
    <source>
        <dbReference type="Google" id="ProtNLM"/>
    </source>
</evidence>
<dbReference type="EMBL" id="QRMS01000006">
    <property type="protein sequence ID" value="RHJ84726.1"/>
    <property type="molecule type" value="Genomic_DNA"/>
</dbReference>
<name>A0A415DW61_9FIRM</name>
<dbReference type="Proteomes" id="UP000284841">
    <property type="component" value="Unassembled WGS sequence"/>
</dbReference>
<accession>A0A415DW61</accession>
<sequence length="84" mass="9872">MVMDIRCAPSAVQPLSESPSIDEPRNKYFYTRGGVQRTRVKYVTIDMWEPYKDVAAEYLYALTPKLHSEKMDTKKRGHYNKKKD</sequence>
<evidence type="ECO:0000256" key="1">
    <source>
        <dbReference type="SAM" id="MobiDB-lite"/>
    </source>
</evidence>
<dbReference type="AlphaFoldDB" id="A0A415DW61"/>
<evidence type="ECO:0000313" key="3">
    <source>
        <dbReference type="Proteomes" id="UP000284841"/>
    </source>
</evidence>
<protein>
    <recommendedName>
        <fullName evidence="4">Transposase IS204/IS1001/IS1096/IS1165 DDE domain-containing protein</fullName>
    </recommendedName>
</protein>
<organism evidence="2 3">
    <name type="scientific">Emergencia timonensis</name>
    <dbReference type="NCBI Taxonomy" id="1776384"/>
    <lineage>
        <taxon>Bacteria</taxon>
        <taxon>Bacillati</taxon>
        <taxon>Bacillota</taxon>
        <taxon>Clostridia</taxon>
        <taxon>Peptostreptococcales</taxon>
        <taxon>Anaerovoracaceae</taxon>
        <taxon>Emergencia</taxon>
    </lineage>
</organism>
<gene>
    <name evidence="2" type="ORF">DW099_17300</name>
</gene>
<comment type="caution">
    <text evidence="2">The sequence shown here is derived from an EMBL/GenBank/DDBJ whole genome shotgun (WGS) entry which is preliminary data.</text>
</comment>